<evidence type="ECO:0000259" key="2">
    <source>
        <dbReference type="PROSITE" id="PS51352"/>
    </source>
</evidence>
<feature type="domain" description="Thioredoxin" evidence="2">
    <location>
        <begin position="60"/>
        <end position="247"/>
    </location>
</feature>
<dbReference type="InterPro" id="IPR041205">
    <property type="entry name" value="ScsC_N"/>
</dbReference>
<keyword evidence="1" id="KW-0732">Signal</keyword>
<evidence type="ECO:0000256" key="1">
    <source>
        <dbReference type="SAM" id="SignalP"/>
    </source>
</evidence>
<dbReference type="InterPro" id="IPR051470">
    <property type="entry name" value="Thiol:disulfide_interchange"/>
</dbReference>
<reference evidence="3 4" key="1">
    <citation type="submission" date="2024-01" db="EMBL/GenBank/DDBJ databases">
        <title>Mesobacterium rodlantinim sp. nov., isolated from shallow sea hydrothermal systems off Kueishantao Island.</title>
        <authorList>
            <person name="Su Z."/>
            <person name="Tang K."/>
        </authorList>
    </citation>
    <scope>NUCLEOTIDE SEQUENCE [LARGE SCALE GENOMIC DNA]</scope>
    <source>
        <strain evidence="3 4">TK19101</strain>
    </source>
</reference>
<dbReference type="Gene3D" id="3.40.30.10">
    <property type="entry name" value="Glutaredoxin"/>
    <property type="match status" value="1"/>
</dbReference>
<protein>
    <submittedName>
        <fullName evidence="3">DsbA family protein</fullName>
    </submittedName>
</protein>
<feature type="signal peptide" evidence="1">
    <location>
        <begin position="1"/>
        <end position="20"/>
    </location>
</feature>
<accession>A0ABU6HI93</accession>
<dbReference type="InterPro" id="IPR036249">
    <property type="entry name" value="Thioredoxin-like_sf"/>
</dbReference>
<organism evidence="3 4">
    <name type="scientific">Mesobacterium hydrothermale</name>
    <dbReference type="NCBI Taxonomy" id="3111907"/>
    <lineage>
        <taxon>Bacteria</taxon>
        <taxon>Pseudomonadati</taxon>
        <taxon>Pseudomonadota</taxon>
        <taxon>Alphaproteobacteria</taxon>
        <taxon>Rhodobacterales</taxon>
        <taxon>Roseobacteraceae</taxon>
        <taxon>Mesobacterium</taxon>
    </lineage>
</organism>
<dbReference type="PANTHER" id="PTHR35272:SF3">
    <property type="entry name" value="THIOL:DISULFIDE INTERCHANGE PROTEIN DSBC"/>
    <property type="match status" value="1"/>
</dbReference>
<dbReference type="InterPro" id="IPR013766">
    <property type="entry name" value="Thioredoxin_domain"/>
</dbReference>
<comment type="caution">
    <text evidence="3">The sequence shown here is derived from an EMBL/GenBank/DDBJ whole genome shotgun (WGS) entry which is preliminary data.</text>
</comment>
<dbReference type="InterPro" id="IPR001853">
    <property type="entry name" value="DSBA-like_thioredoxin_dom"/>
</dbReference>
<dbReference type="PANTHER" id="PTHR35272">
    <property type="entry name" value="THIOL:DISULFIDE INTERCHANGE PROTEIN DSBC-RELATED"/>
    <property type="match status" value="1"/>
</dbReference>
<gene>
    <name evidence="3" type="ORF">VK792_12910</name>
</gene>
<dbReference type="Proteomes" id="UP001348149">
    <property type="component" value="Unassembled WGS sequence"/>
</dbReference>
<dbReference type="Pfam" id="PF01323">
    <property type="entry name" value="DSBA"/>
    <property type="match status" value="1"/>
</dbReference>
<dbReference type="EMBL" id="JAYLLH010000018">
    <property type="protein sequence ID" value="MEC3862187.1"/>
    <property type="molecule type" value="Genomic_DNA"/>
</dbReference>
<keyword evidence="4" id="KW-1185">Reference proteome</keyword>
<evidence type="ECO:0000313" key="4">
    <source>
        <dbReference type="Proteomes" id="UP001348149"/>
    </source>
</evidence>
<name>A0ABU6HI93_9RHOB</name>
<feature type="chain" id="PRO_5046433866" evidence="1">
    <location>
        <begin position="21"/>
        <end position="249"/>
    </location>
</feature>
<dbReference type="PROSITE" id="PS51352">
    <property type="entry name" value="THIOREDOXIN_2"/>
    <property type="match status" value="1"/>
</dbReference>
<sequence>MKTALSALALCAAMTTPALAFDITDMSTEERAAFRAEVRAYLLDNPEVIMEAVAVLEARQQEQAQQNDAMLVQVNAQALFDDGFSWVGGNLDGDITLVEFTDYRCGYCRKAHDEVSELVASDGNIRFIVKEFPILGDASVVSSQFAIATRMVAGDVAYKSVHDALITLQGEPSEPALRRLATSLGLDADAILDKMGSPEVDRVITETRQLAGRLQINGTPTFVLGDQMLRGYVPLDAMRGIVADLRDKG</sequence>
<proteinExistence type="predicted"/>
<evidence type="ECO:0000313" key="3">
    <source>
        <dbReference type="EMBL" id="MEC3862187.1"/>
    </source>
</evidence>
<dbReference type="SUPFAM" id="SSF52833">
    <property type="entry name" value="Thioredoxin-like"/>
    <property type="match status" value="1"/>
</dbReference>
<dbReference type="Pfam" id="PF18312">
    <property type="entry name" value="ScsC_N"/>
    <property type="match status" value="1"/>
</dbReference>
<dbReference type="RefSeq" id="WP_326297925.1">
    <property type="nucleotide sequence ID" value="NZ_JAYLLH010000018.1"/>
</dbReference>
<dbReference type="CDD" id="cd03023">
    <property type="entry name" value="DsbA_Com1_like"/>
    <property type="match status" value="1"/>
</dbReference>